<dbReference type="InterPro" id="IPR011989">
    <property type="entry name" value="ARM-like"/>
</dbReference>
<dbReference type="AlphaFoldDB" id="A0A7Y4P446"/>
<evidence type="ECO:0000313" key="1">
    <source>
        <dbReference type="EMBL" id="MBB6567091.1"/>
    </source>
</evidence>
<reference evidence="1 4" key="2">
    <citation type="submission" date="2020-08" db="EMBL/GenBank/DDBJ databases">
        <title>Sequencing the genomes of 1000 actinobacteria strains.</title>
        <authorList>
            <person name="Klenk H.-P."/>
        </authorList>
    </citation>
    <scope>NUCLEOTIDE SEQUENCE [LARGE SCALE GENOMIC DNA]</scope>
    <source>
        <strain evidence="1 4">DSM 15626</strain>
    </source>
</reference>
<proteinExistence type="predicted"/>
<evidence type="ECO:0000313" key="3">
    <source>
        <dbReference type="Proteomes" id="UP000534306"/>
    </source>
</evidence>
<dbReference type="EMBL" id="JABJRC010000009">
    <property type="protein sequence ID" value="NOL44809.1"/>
    <property type="molecule type" value="Genomic_DNA"/>
</dbReference>
<comment type="caution">
    <text evidence="2">The sequence shown here is derived from an EMBL/GenBank/DDBJ whole genome shotgun (WGS) entry which is preliminary data.</text>
</comment>
<evidence type="ECO:0000313" key="4">
    <source>
        <dbReference type="Proteomes" id="UP000553957"/>
    </source>
</evidence>
<dbReference type="InterPro" id="IPR016024">
    <property type="entry name" value="ARM-type_fold"/>
</dbReference>
<evidence type="ECO:0008006" key="5">
    <source>
        <dbReference type="Google" id="ProtNLM"/>
    </source>
</evidence>
<name>A0A7Y4P446_9ACTN</name>
<sequence length="265" mass="29554">MRWKSHREMVEWILNDPGIQAERAAALAADPEHVERERLYAEAAADLLPQLQSLIPEFDAHGFQIRHVSDLTQRAIFVKDASGEVVERRQIDYRPAIPLLAQWLPKVTYYPLASDIAHVLSPVAARKYSVPVFLELTRNPPPVDHPQSDWGMAHWQTQLRETICSGLAKQATPAVADELIDLVRDQSLGDLRVSLIGTGLPKTKDPRMPEVLMELLSDPSERIQAAALLALGKLRHEPARTHLEAVAAAGGELAPYAKRALKRFT</sequence>
<dbReference type="Gene3D" id="1.25.10.10">
    <property type="entry name" value="Leucine-rich Repeat Variant"/>
    <property type="match status" value="1"/>
</dbReference>
<dbReference type="SUPFAM" id="SSF48371">
    <property type="entry name" value="ARM repeat"/>
    <property type="match status" value="1"/>
</dbReference>
<reference evidence="2 3" key="1">
    <citation type="submission" date="2020-05" db="EMBL/GenBank/DDBJ databases">
        <title>Genome sequence of Kribbella sandramycini ATCC 39419.</title>
        <authorList>
            <person name="Maclea K.S."/>
            <person name="Fair J.L."/>
        </authorList>
    </citation>
    <scope>NUCLEOTIDE SEQUENCE [LARGE SCALE GENOMIC DNA]</scope>
    <source>
        <strain evidence="2 3">ATCC 39419</strain>
    </source>
</reference>
<dbReference type="Proteomes" id="UP000534306">
    <property type="component" value="Unassembled WGS sequence"/>
</dbReference>
<protein>
    <recommendedName>
        <fullName evidence="5">HEAT repeat protein</fullName>
    </recommendedName>
</protein>
<accession>A0A7Y4P446</accession>
<evidence type="ECO:0000313" key="2">
    <source>
        <dbReference type="EMBL" id="NOL44809.1"/>
    </source>
</evidence>
<keyword evidence="3" id="KW-1185">Reference proteome</keyword>
<dbReference type="EMBL" id="JACHKF010000001">
    <property type="protein sequence ID" value="MBB6567091.1"/>
    <property type="molecule type" value="Genomic_DNA"/>
</dbReference>
<dbReference type="Proteomes" id="UP000553957">
    <property type="component" value="Unassembled WGS sequence"/>
</dbReference>
<dbReference type="RefSeq" id="WP_171678045.1">
    <property type="nucleotide sequence ID" value="NZ_BAAAGT010000008.1"/>
</dbReference>
<gene>
    <name evidence="1" type="ORF">HNR71_002728</name>
    <name evidence="2" type="ORF">HPO96_31615</name>
</gene>
<organism evidence="2 3">
    <name type="scientific">Kribbella sandramycini</name>
    <dbReference type="NCBI Taxonomy" id="60450"/>
    <lineage>
        <taxon>Bacteria</taxon>
        <taxon>Bacillati</taxon>
        <taxon>Actinomycetota</taxon>
        <taxon>Actinomycetes</taxon>
        <taxon>Propionibacteriales</taxon>
        <taxon>Kribbellaceae</taxon>
        <taxon>Kribbella</taxon>
    </lineage>
</organism>